<name>A0A1M6M2T3_9PROT</name>
<dbReference type="AlphaFoldDB" id="A0A1M6M2T3"/>
<dbReference type="Proteomes" id="UP000184387">
    <property type="component" value="Unassembled WGS sequence"/>
</dbReference>
<evidence type="ECO:0000313" key="2">
    <source>
        <dbReference type="EMBL" id="SHJ77716.1"/>
    </source>
</evidence>
<keyword evidence="3" id="KW-1185">Reference proteome</keyword>
<evidence type="ECO:0000313" key="3">
    <source>
        <dbReference type="Proteomes" id="UP000184387"/>
    </source>
</evidence>
<gene>
    <name evidence="2" type="ORF">SAMN02745194_03331</name>
</gene>
<organism evidence="2 3">
    <name type="scientific">Muricoccus roseus</name>
    <dbReference type="NCBI Taxonomy" id="198092"/>
    <lineage>
        <taxon>Bacteria</taxon>
        <taxon>Pseudomonadati</taxon>
        <taxon>Pseudomonadota</taxon>
        <taxon>Alphaproteobacteria</taxon>
        <taxon>Acetobacterales</taxon>
        <taxon>Roseomonadaceae</taxon>
        <taxon>Muricoccus</taxon>
    </lineage>
</organism>
<accession>A0A1M6M2T3</accession>
<protein>
    <submittedName>
        <fullName evidence="2">Uncharacterized protein</fullName>
    </submittedName>
</protein>
<dbReference type="EMBL" id="FQZF01000020">
    <property type="protein sequence ID" value="SHJ77716.1"/>
    <property type="molecule type" value="Genomic_DNA"/>
</dbReference>
<feature type="region of interest" description="Disordered" evidence="1">
    <location>
        <begin position="20"/>
        <end position="49"/>
    </location>
</feature>
<reference evidence="2 3" key="1">
    <citation type="submission" date="2016-11" db="EMBL/GenBank/DDBJ databases">
        <authorList>
            <person name="Jaros S."/>
            <person name="Januszkiewicz K."/>
            <person name="Wedrychowicz H."/>
        </authorList>
    </citation>
    <scope>NUCLEOTIDE SEQUENCE [LARGE SCALE GENOMIC DNA]</scope>
    <source>
        <strain evidence="2 3">DSM 14916</strain>
    </source>
</reference>
<proteinExistence type="predicted"/>
<sequence length="179" mass="18677">MPDRLSSLAAAIGAQNIPVTCPARHSGDNDNAGPAQGDVEASGPPEPTWEGPGAILALGVQNGRHGLGAVRATVGEASGDAAADMATLLRLLTHYGMWMGFEGDAEPIRRGKLRQLPVEVGARGRVEYRLDLRRIMRGSQRLIADGTILLNGRPSAMLDGLSVAFRPSAGGAGRRPRPG</sequence>
<dbReference type="OrthoDB" id="7268403at2"/>
<evidence type="ECO:0000256" key="1">
    <source>
        <dbReference type="SAM" id="MobiDB-lite"/>
    </source>
</evidence>
<dbReference type="RefSeq" id="WP_073136727.1">
    <property type="nucleotide sequence ID" value="NZ_FQZF01000020.1"/>
</dbReference>